<comment type="caution">
    <text evidence="1">The sequence shown here is derived from an EMBL/GenBank/DDBJ whole genome shotgun (WGS) entry which is preliminary data.</text>
</comment>
<sequence>MADSPEPPNVSAVTPGADEAQPTSSSHKGFNKKTSHRYRLVYRSQEDPLIHDPSAPTGVFVEIQKKSKRRPADTYDGAEERQDIDLPHPTGSSQIKTLRDLEAEADRYGGRRENEGEAAMYGIMYDDSNYDYMQHLREIGQPDAGPAVFIPAPAAGRISASRRTAAAAAAGIKFKADQDDGGREGVLPAEALPSKELLRRTYQDQQDVPDAIAGLQPDMDPALREVLEALDDEAYVEDDDDVFAKIVKDETSFDEDDQDGVQEETFADVDGEDWEKEFAKFKISQSKQRTADSDDDFDEDDLGSLVSFGRGVGKPRKPATARTSTTGYSMSSSAMFRNEGLTLLDDRFDQIERMYNESPDDDDDDDDDVDTDFNESRSTVGTEIGSAAGHEHDAATMKSTTFNDIMDDFLENYNVVGKRLVREAPTIGAGVGNSTRGSNGKLRFNKKSNRGLAQLREIKEELGKPQTEYIKRRYRLKD</sequence>
<evidence type="ECO:0000313" key="2">
    <source>
        <dbReference type="Proteomes" id="UP001489719"/>
    </source>
</evidence>
<keyword evidence="2" id="KW-1185">Reference proteome</keyword>
<gene>
    <name evidence="1" type="ORF">V1517DRAFT_320898</name>
</gene>
<organism evidence="1 2">
    <name type="scientific">Lipomyces orientalis</name>
    <dbReference type="NCBI Taxonomy" id="1233043"/>
    <lineage>
        <taxon>Eukaryota</taxon>
        <taxon>Fungi</taxon>
        <taxon>Dikarya</taxon>
        <taxon>Ascomycota</taxon>
        <taxon>Saccharomycotina</taxon>
        <taxon>Lipomycetes</taxon>
        <taxon>Lipomycetales</taxon>
        <taxon>Lipomycetaceae</taxon>
        <taxon>Lipomyces</taxon>
    </lineage>
</organism>
<protein>
    <submittedName>
        <fullName evidence="1">Low temperature viability protein-domain-containing protein</fullName>
    </submittedName>
</protein>
<name>A0ACC3TQQ9_9ASCO</name>
<dbReference type="Proteomes" id="UP001489719">
    <property type="component" value="Unassembled WGS sequence"/>
</dbReference>
<reference evidence="2" key="1">
    <citation type="journal article" date="2024" name="Front. Bioeng. Biotechnol.">
        <title>Genome-scale model development and genomic sequencing of the oleaginous clade Lipomyces.</title>
        <authorList>
            <person name="Czajka J.J."/>
            <person name="Han Y."/>
            <person name="Kim J."/>
            <person name="Mondo S.J."/>
            <person name="Hofstad B.A."/>
            <person name="Robles A."/>
            <person name="Haridas S."/>
            <person name="Riley R."/>
            <person name="LaButti K."/>
            <person name="Pangilinan J."/>
            <person name="Andreopoulos W."/>
            <person name="Lipzen A."/>
            <person name="Yan J."/>
            <person name="Wang M."/>
            <person name="Ng V."/>
            <person name="Grigoriev I.V."/>
            <person name="Spatafora J.W."/>
            <person name="Magnuson J.K."/>
            <person name="Baker S.E."/>
            <person name="Pomraning K.R."/>
        </authorList>
    </citation>
    <scope>NUCLEOTIDE SEQUENCE [LARGE SCALE GENOMIC DNA]</scope>
    <source>
        <strain evidence="2">CBS 10300</strain>
    </source>
</reference>
<dbReference type="EMBL" id="MU970063">
    <property type="protein sequence ID" value="KAK9323326.1"/>
    <property type="molecule type" value="Genomic_DNA"/>
</dbReference>
<accession>A0ACC3TQQ9</accession>
<evidence type="ECO:0000313" key="1">
    <source>
        <dbReference type="EMBL" id="KAK9323326.1"/>
    </source>
</evidence>
<proteinExistence type="predicted"/>